<dbReference type="EMBL" id="LR902313">
    <property type="protein sequence ID" value="CAD7250339.1"/>
    <property type="molecule type" value="Genomic_DNA"/>
</dbReference>
<dbReference type="InterPro" id="IPR001589">
    <property type="entry name" value="Actinin_actin-bd_CS"/>
</dbReference>
<evidence type="ECO:0000313" key="5">
    <source>
        <dbReference type="Proteomes" id="UP000677054"/>
    </source>
</evidence>
<evidence type="ECO:0000313" key="4">
    <source>
        <dbReference type="EMBL" id="CAD7250339.1"/>
    </source>
</evidence>
<dbReference type="OrthoDB" id="18740at2759"/>
<keyword evidence="5" id="KW-1185">Reference proteome</keyword>
<protein>
    <recommendedName>
        <fullName evidence="3">Calponin-homology (CH) domain-containing protein</fullName>
    </recommendedName>
</protein>
<dbReference type="AlphaFoldDB" id="A0A7R9AAE0"/>
<keyword evidence="2" id="KW-0009">Actin-binding</keyword>
<dbReference type="Gene3D" id="1.10.418.10">
    <property type="entry name" value="Calponin-like domain"/>
    <property type="match status" value="1"/>
</dbReference>
<dbReference type="SMART" id="SM00033">
    <property type="entry name" value="CH"/>
    <property type="match status" value="1"/>
</dbReference>
<sequence>MGWANMEVGDLFEDLADGKKLLKLLEILSGERLPKPNNGRMRVQMIDNLNICLNFIKRKVAVGNIEATDIVDGKPALILGLIWSIIFRFKIEEVQIEFGQRPKSEKVNLFWEMMSQLVVAFDHDYFLIQLVNHPPN</sequence>
<reference evidence="4" key="1">
    <citation type="submission" date="2020-11" db="EMBL/GenBank/DDBJ databases">
        <authorList>
            <person name="Tran Van P."/>
        </authorList>
    </citation>
    <scope>NUCLEOTIDE SEQUENCE</scope>
</reference>
<evidence type="ECO:0000256" key="1">
    <source>
        <dbReference type="ARBA" id="ARBA00022737"/>
    </source>
</evidence>
<dbReference type="InterPro" id="IPR036872">
    <property type="entry name" value="CH_dom_sf"/>
</dbReference>
<name>A0A7R9AAE0_9CRUS</name>
<accession>A0A7R9AAE0</accession>
<evidence type="ECO:0000259" key="3">
    <source>
        <dbReference type="PROSITE" id="PS50021"/>
    </source>
</evidence>
<dbReference type="EMBL" id="CAJPEV010002796">
    <property type="protein sequence ID" value="CAG0898069.1"/>
    <property type="molecule type" value="Genomic_DNA"/>
</dbReference>
<dbReference type="GO" id="GO:0003779">
    <property type="term" value="F:actin binding"/>
    <property type="evidence" value="ECO:0007669"/>
    <property type="project" value="UniProtKB-KW"/>
</dbReference>
<evidence type="ECO:0000256" key="2">
    <source>
        <dbReference type="ARBA" id="ARBA00023203"/>
    </source>
</evidence>
<dbReference type="Pfam" id="PF00307">
    <property type="entry name" value="CH"/>
    <property type="match status" value="1"/>
</dbReference>
<keyword evidence="1" id="KW-0677">Repeat</keyword>
<dbReference type="Proteomes" id="UP000677054">
    <property type="component" value="Unassembled WGS sequence"/>
</dbReference>
<proteinExistence type="predicted"/>
<dbReference type="SUPFAM" id="SSF47576">
    <property type="entry name" value="Calponin-homology domain, CH-domain"/>
    <property type="match status" value="1"/>
</dbReference>
<dbReference type="PANTHER" id="PTHR11915">
    <property type="entry name" value="SPECTRIN/FILAMIN RELATED CYTOSKELETAL PROTEIN"/>
    <property type="match status" value="1"/>
</dbReference>
<dbReference type="PROSITE" id="PS50021">
    <property type="entry name" value="CH"/>
    <property type="match status" value="1"/>
</dbReference>
<feature type="domain" description="Calponin-homology (CH)" evidence="3">
    <location>
        <begin position="1"/>
        <end position="90"/>
    </location>
</feature>
<dbReference type="InterPro" id="IPR001715">
    <property type="entry name" value="CH_dom"/>
</dbReference>
<gene>
    <name evidence="4" type="ORF">DSTB1V02_LOCUS10118</name>
</gene>
<dbReference type="FunFam" id="1.10.418.10:FF:000089">
    <property type="entry name" value="Spectrin beta chain"/>
    <property type="match status" value="1"/>
</dbReference>
<dbReference type="PROSITE" id="PS00020">
    <property type="entry name" value="ACTININ_2"/>
    <property type="match status" value="1"/>
</dbReference>
<organism evidence="4">
    <name type="scientific">Darwinula stevensoni</name>
    <dbReference type="NCBI Taxonomy" id="69355"/>
    <lineage>
        <taxon>Eukaryota</taxon>
        <taxon>Metazoa</taxon>
        <taxon>Ecdysozoa</taxon>
        <taxon>Arthropoda</taxon>
        <taxon>Crustacea</taxon>
        <taxon>Oligostraca</taxon>
        <taxon>Ostracoda</taxon>
        <taxon>Podocopa</taxon>
        <taxon>Podocopida</taxon>
        <taxon>Darwinulocopina</taxon>
        <taxon>Darwinuloidea</taxon>
        <taxon>Darwinulidae</taxon>
        <taxon>Darwinula</taxon>
    </lineage>
</organism>